<keyword evidence="1" id="KW-0175">Coiled coil</keyword>
<name>A0A9Q1DGN6_CONCO</name>
<organism evidence="3 4">
    <name type="scientific">Conger conger</name>
    <name type="common">Conger eel</name>
    <name type="synonym">Muraena conger</name>
    <dbReference type="NCBI Taxonomy" id="82655"/>
    <lineage>
        <taxon>Eukaryota</taxon>
        <taxon>Metazoa</taxon>
        <taxon>Chordata</taxon>
        <taxon>Craniata</taxon>
        <taxon>Vertebrata</taxon>
        <taxon>Euteleostomi</taxon>
        <taxon>Actinopterygii</taxon>
        <taxon>Neopterygii</taxon>
        <taxon>Teleostei</taxon>
        <taxon>Anguilliformes</taxon>
        <taxon>Congridae</taxon>
        <taxon>Conger</taxon>
    </lineage>
</organism>
<dbReference type="AlphaFoldDB" id="A0A9Q1DGN6"/>
<gene>
    <name evidence="3" type="ORF">COCON_G00119360</name>
</gene>
<reference evidence="3" key="1">
    <citation type="journal article" date="2023" name="Science">
        <title>Genome structures resolve the early diversification of teleost fishes.</title>
        <authorList>
            <person name="Parey E."/>
            <person name="Louis A."/>
            <person name="Montfort J."/>
            <person name="Bouchez O."/>
            <person name="Roques C."/>
            <person name="Iampietro C."/>
            <person name="Lluch J."/>
            <person name="Castinel A."/>
            <person name="Donnadieu C."/>
            <person name="Desvignes T."/>
            <person name="Floi Bucao C."/>
            <person name="Jouanno E."/>
            <person name="Wen M."/>
            <person name="Mejri S."/>
            <person name="Dirks R."/>
            <person name="Jansen H."/>
            <person name="Henkel C."/>
            <person name="Chen W.J."/>
            <person name="Zahm M."/>
            <person name="Cabau C."/>
            <person name="Klopp C."/>
            <person name="Thompson A.W."/>
            <person name="Robinson-Rechavi M."/>
            <person name="Braasch I."/>
            <person name="Lecointre G."/>
            <person name="Bobe J."/>
            <person name="Postlethwait J.H."/>
            <person name="Berthelot C."/>
            <person name="Roest Crollius H."/>
            <person name="Guiguen Y."/>
        </authorList>
    </citation>
    <scope>NUCLEOTIDE SEQUENCE</scope>
    <source>
        <strain evidence="3">Concon-B</strain>
    </source>
</reference>
<evidence type="ECO:0000313" key="3">
    <source>
        <dbReference type="EMBL" id="KAJ8269329.1"/>
    </source>
</evidence>
<sequence>MSLDWDVGHGRRSHPLGLARGGTVWGLLDSERRRRGLELSLAKANRALQEQNLRILRQCTLHPSPEDRIPQRPIWALKLGEFKGSKSSGFPSDGFKAALNGDLYERIGRLQSDLDLLSQKVDQEGGHLERLVQDAWARLGVLERDREVLGSQVMGLHSELFQTRSRQQELQRDGVSARAELTGSRQLNDSLLQEVAVLRQRLGSSEQRVALMESERRVLEARLVALEMEREQLLSQKALLVRRLWPGGDLKTDVGGGGREEVEEEVGQEVMKTQILHSHHPSSQEIPESLLPVPVRPLHTNVEPGDQTEDMLKISEEPDNGLEDPDCQQLNLKVSPEVHGHRSVEYTGWREMAGTLRIQKDFLSEMEHVQKGEAIRPDTHLSGESRDDRDVPEGQSSRLCTGEVETASKKCHRWQPWKDDPLSANQITALVIELQKLRRVSRASWEVPDPADLGDQQAREWLERAKLLKDCVRRMEMNEERLGTFCHDHTEEWHKEASPLRATVREEHHSQKAQMGL</sequence>
<feature type="compositionally biased region" description="Basic and acidic residues" evidence="2">
    <location>
        <begin position="372"/>
        <end position="392"/>
    </location>
</feature>
<feature type="coiled-coil region" evidence="1">
    <location>
        <begin position="188"/>
        <end position="243"/>
    </location>
</feature>
<proteinExistence type="predicted"/>
<dbReference type="Proteomes" id="UP001152803">
    <property type="component" value="Unassembled WGS sequence"/>
</dbReference>
<keyword evidence="4" id="KW-1185">Reference proteome</keyword>
<feature type="region of interest" description="Disordered" evidence="2">
    <location>
        <begin position="372"/>
        <end position="398"/>
    </location>
</feature>
<protein>
    <submittedName>
        <fullName evidence="3">Uncharacterized protein</fullName>
    </submittedName>
</protein>
<dbReference type="OrthoDB" id="9908976at2759"/>
<accession>A0A9Q1DGN6</accession>
<dbReference type="EMBL" id="JAFJMO010000008">
    <property type="protein sequence ID" value="KAJ8269329.1"/>
    <property type="molecule type" value="Genomic_DNA"/>
</dbReference>
<evidence type="ECO:0000256" key="2">
    <source>
        <dbReference type="SAM" id="MobiDB-lite"/>
    </source>
</evidence>
<comment type="caution">
    <text evidence="3">The sequence shown here is derived from an EMBL/GenBank/DDBJ whole genome shotgun (WGS) entry which is preliminary data.</text>
</comment>
<evidence type="ECO:0000256" key="1">
    <source>
        <dbReference type="SAM" id="Coils"/>
    </source>
</evidence>
<evidence type="ECO:0000313" key="4">
    <source>
        <dbReference type="Proteomes" id="UP001152803"/>
    </source>
</evidence>